<evidence type="ECO:0000313" key="4">
    <source>
        <dbReference type="Proteomes" id="UP000202440"/>
    </source>
</evidence>
<organism evidence="3 4">
    <name type="scientific">Bacterioplanes sanyensis</name>
    <dbReference type="NCBI Taxonomy" id="1249553"/>
    <lineage>
        <taxon>Bacteria</taxon>
        <taxon>Pseudomonadati</taxon>
        <taxon>Pseudomonadota</taxon>
        <taxon>Gammaproteobacteria</taxon>
        <taxon>Oceanospirillales</taxon>
        <taxon>Oceanospirillaceae</taxon>
        <taxon>Bacterioplanes</taxon>
    </lineage>
</organism>
<dbReference type="Proteomes" id="UP000202440">
    <property type="component" value="Chromosome"/>
</dbReference>
<dbReference type="AlphaFoldDB" id="A0A222FEQ4"/>
<feature type="chain" id="PRO_5013347496" description="Lipoprotein" evidence="2">
    <location>
        <begin position="18"/>
        <end position="482"/>
    </location>
</feature>
<evidence type="ECO:0000313" key="3">
    <source>
        <dbReference type="EMBL" id="ASP37565.1"/>
    </source>
</evidence>
<feature type="compositionally biased region" description="Low complexity" evidence="1">
    <location>
        <begin position="17"/>
        <end position="39"/>
    </location>
</feature>
<feature type="compositionally biased region" description="Polar residues" evidence="1">
    <location>
        <begin position="52"/>
        <end position="61"/>
    </location>
</feature>
<evidence type="ECO:0008006" key="5">
    <source>
        <dbReference type="Google" id="ProtNLM"/>
    </source>
</evidence>
<evidence type="ECO:0000256" key="2">
    <source>
        <dbReference type="SAM" id="SignalP"/>
    </source>
</evidence>
<name>A0A222FEQ4_9GAMM</name>
<keyword evidence="4" id="KW-1185">Reference proteome</keyword>
<feature type="region of interest" description="Disordered" evidence="1">
    <location>
        <begin position="17"/>
        <end position="61"/>
    </location>
</feature>
<accession>A0A222FEQ4</accession>
<sequence>MKNILIALSLTLLSACGSDSSSKDSNSPTTTAEPPATSTDQPTESTDDNTDHNNTSGDLVSLTDTNKSDIIQLSVNDDGSWCYISRTSDDKESLTDHIDSWAGGWHQSLHCHDQQESFTHIAEDGQILVDVITSDRDTIFLLKAVKEGIFDYSLHLSQLNQAGQVVQQRALIDTPDAHDLLYYSRTPTDISVETFADLHKDNKPIIKEGEYAKLEWKNDNLFLLAKVYGLTLYELNKDLSIGSSHQIIPGFSSVVDDMDFSISKHGKVAVAYSFDKVSLPIINKHFNDHLTDDISDMSSTIVTVLDMNSQSSNRFVDSIPDNIKKLAGIEWQGEKLMVVSNALRRKGINGTEHQDIDAIVATYNVTSAIRESTESINLDKHDYVQGTTLDSDNSLILYGSSGYRREHDLLRKGHGIVYRKTDQSTEIMINKSIGAYSTISDIHLTNNKIYYIYRYSPQEYADCDLFKDECGFHAGIAMEELN</sequence>
<dbReference type="RefSeq" id="WP_094058783.1">
    <property type="nucleotide sequence ID" value="NZ_CP022530.1"/>
</dbReference>
<dbReference type="PROSITE" id="PS51257">
    <property type="entry name" value="PROKAR_LIPOPROTEIN"/>
    <property type="match status" value="1"/>
</dbReference>
<dbReference type="EMBL" id="CP022530">
    <property type="protein sequence ID" value="ASP37565.1"/>
    <property type="molecule type" value="Genomic_DNA"/>
</dbReference>
<evidence type="ECO:0000256" key="1">
    <source>
        <dbReference type="SAM" id="MobiDB-lite"/>
    </source>
</evidence>
<reference evidence="3 4" key="1">
    <citation type="submission" date="2017-07" db="EMBL/GenBank/DDBJ databases">
        <title>Annotated genome sequence of Bacterioplanes sanyensis isolated from Red Sea.</title>
        <authorList>
            <person name="Rehman Z.U."/>
        </authorList>
    </citation>
    <scope>NUCLEOTIDE SEQUENCE [LARGE SCALE GENOMIC DNA]</scope>
    <source>
        <strain evidence="3 4">NV9</strain>
    </source>
</reference>
<gene>
    <name evidence="3" type="ORF">CHH28_02245</name>
</gene>
<dbReference type="KEGG" id="bsan:CHH28_02245"/>
<feature type="signal peptide" evidence="2">
    <location>
        <begin position="1"/>
        <end position="17"/>
    </location>
</feature>
<keyword evidence="2" id="KW-0732">Signal</keyword>
<protein>
    <recommendedName>
        <fullName evidence="5">Lipoprotein</fullName>
    </recommendedName>
</protein>
<proteinExistence type="predicted"/>